<reference evidence="1 2" key="1">
    <citation type="submission" date="2015-06" db="EMBL/GenBank/DDBJ databases">
        <title>Improved classification and identification of acetic acid bacteria using matrix-assisted laser desorption/ionization time-of-flight mass spectrometry; Gluconobacter nephelii and Gluconobacter uchimurae are later heterotypic synonyms of Gluconobacter japonicus and Gluconobacter oxydans, respectively.</title>
        <authorList>
            <person name="Li L."/>
            <person name="Cleenwerck I."/>
            <person name="De Vuyst L."/>
            <person name="Vandamme P."/>
        </authorList>
    </citation>
    <scope>NUCLEOTIDE SEQUENCE [LARGE SCALE GENOMIC DNA]</scope>
    <source>
        <strain evidence="1 2">LMG 1764</strain>
    </source>
</reference>
<protein>
    <submittedName>
        <fullName evidence="1">Uncharacterized protein</fullName>
    </submittedName>
</protein>
<evidence type="ECO:0000313" key="2">
    <source>
        <dbReference type="Proteomes" id="UP000075573"/>
    </source>
</evidence>
<organism evidence="1 2">
    <name type="scientific">Gluconobacter potus</name>
    <dbReference type="NCBI Taxonomy" id="2724927"/>
    <lineage>
        <taxon>Bacteria</taxon>
        <taxon>Pseudomonadati</taxon>
        <taxon>Pseudomonadota</taxon>
        <taxon>Alphaproteobacteria</taxon>
        <taxon>Acetobacterales</taxon>
        <taxon>Acetobacteraceae</taxon>
        <taxon>Gluconobacter</taxon>
    </lineage>
</organism>
<evidence type="ECO:0000313" key="1">
    <source>
        <dbReference type="EMBL" id="KXV00115.1"/>
    </source>
</evidence>
<dbReference type="Proteomes" id="UP000075573">
    <property type="component" value="Unassembled WGS sequence"/>
</dbReference>
<name>A0A149QS19_9PROT</name>
<sequence>MSRLVADKSIQGLKKDEFETTKAFQERVAKVLSEPVGGYDLSKPITIAVPANGFVLKYDADSEELTLDSRKDAVFDKLSPAISLSAVSPMET</sequence>
<gene>
    <name evidence="1" type="ORF">AD929_12930</name>
</gene>
<comment type="caution">
    <text evidence="1">The sequence shown here is derived from an EMBL/GenBank/DDBJ whole genome shotgun (WGS) entry which is preliminary data.</text>
</comment>
<dbReference type="AlphaFoldDB" id="A0A149QS19"/>
<dbReference type="EMBL" id="LHZB01000118">
    <property type="protein sequence ID" value="KXV00115.1"/>
    <property type="molecule type" value="Genomic_DNA"/>
</dbReference>
<accession>A0A149QS19</accession>
<dbReference type="PATRIC" id="fig|442.7.peg.3406"/>
<proteinExistence type="predicted"/>